<reference evidence="1" key="1">
    <citation type="submission" date="2022-03" db="EMBL/GenBank/DDBJ databases">
        <title>Draft genome sequence of Aduncisulcus paluster, a free-living microaerophilic Fornicata.</title>
        <authorList>
            <person name="Yuyama I."/>
            <person name="Kume K."/>
            <person name="Tamura T."/>
            <person name="Inagaki Y."/>
            <person name="Hashimoto T."/>
        </authorList>
    </citation>
    <scope>NUCLEOTIDE SEQUENCE</scope>
    <source>
        <strain evidence="1">NY0171</strain>
    </source>
</reference>
<protein>
    <submittedName>
        <fullName evidence="1">Uncharacterized protein</fullName>
    </submittedName>
</protein>
<dbReference type="EMBL" id="BQXS01012490">
    <property type="protein sequence ID" value="GKT23867.1"/>
    <property type="molecule type" value="Genomic_DNA"/>
</dbReference>
<sequence length="205" mass="22826">MDDLEKKLEKLYTTCDKSYDSFNDGSLADIVDDTPVLITKDGVDIDYFTASTFSEQKCKQLGSDLILSAGELRKFEIKAKSFEKVGSICNLMSESNIKSVVQLYKQLEKLASQLSDRSDSILHWLGECMRRGGAFVRTKGISQMHFLQTLHGIASVHKLIENLNTIMSCSVDLSGLKSVNGILTANIQYITETFGAIEKYIELCS</sequence>
<name>A0ABQ5JZU4_9EUKA</name>
<proteinExistence type="predicted"/>
<gene>
    <name evidence="1" type="ORF">ADUPG1_012560</name>
</gene>
<dbReference type="Proteomes" id="UP001057375">
    <property type="component" value="Unassembled WGS sequence"/>
</dbReference>
<accession>A0ABQ5JZU4</accession>
<evidence type="ECO:0000313" key="2">
    <source>
        <dbReference type="Proteomes" id="UP001057375"/>
    </source>
</evidence>
<keyword evidence="2" id="KW-1185">Reference proteome</keyword>
<evidence type="ECO:0000313" key="1">
    <source>
        <dbReference type="EMBL" id="GKT23867.1"/>
    </source>
</evidence>
<organism evidence="1 2">
    <name type="scientific">Aduncisulcus paluster</name>
    <dbReference type="NCBI Taxonomy" id="2918883"/>
    <lineage>
        <taxon>Eukaryota</taxon>
        <taxon>Metamonada</taxon>
        <taxon>Carpediemonas-like organisms</taxon>
        <taxon>Aduncisulcus</taxon>
    </lineage>
</organism>
<comment type="caution">
    <text evidence="1">The sequence shown here is derived from an EMBL/GenBank/DDBJ whole genome shotgun (WGS) entry which is preliminary data.</text>
</comment>